<evidence type="ECO:0000256" key="1">
    <source>
        <dbReference type="ARBA" id="ARBA00004123"/>
    </source>
</evidence>
<dbReference type="Gene3D" id="3.30.40.10">
    <property type="entry name" value="Zinc/RING finger domain, C3HC4 (zinc finger)"/>
    <property type="match status" value="1"/>
</dbReference>
<keyword evidence="5 11" id="KW-0863">Zinc-finger</keyword>
<feature type="domain" description="Helicase C-terminal" evidence="16">
    <location>
        <begin position="988"/>
        <end position="1147"/>
    </location>
</feature>
<sequence length="1160" mass="128482">MPSALTIVEFEGKFEWKLAEYENELTYSHVVEIAKSGRARCRKCSELIAKDSVRIGVPIKWRGGLFGWISSWQHPACLRVPGVIRDELRRELHGVDALTDEQADEVLDQLTSDKAVELEEVDPNDPAFTKREDPVPILPAPAALTRPLLQFQKEGLGWMVANEAGAVRGGILADEMGMGKTIQTISLLLHAKAERAKAAVEAAKEGKALTAAERPGPTLIVVPTSALVQWEDEIRNCTQPGSLSVLVYYSDRKTMSKETLEGVDVVLTTYPVVEGEWRKVINRAMVECEYCGKKLLPRSLVVHQKYFCGPDAVRTAKLAMREKKQNVANEKAMRTLKIKQGKASDVVEAALPTPGNLYRELMSKAGRPAMSMYDSAIKARQNPEDPTAVESVDDASDSDVVIVGETPAKVEEEDAVLMTVLEISRREEEERRIAAAKVDANALAKTSRSRKRAVKAVTENSDVIGSHALVQAASSGVESTVKRAHSKATQMKKEEQDDPIVTIGQHTNDVKGKDTRQGVKPRNLNENINKAPVTSRGRAKGRNTKGKAVGKRKSRTGDDSDDGKDWTPGVAESAQEEHDAQIARAVASGHDVDDVIVCGAVDAGNRRSSTASASSEGAEPGDDDVDLSDSLLHTVDWNRIVLDEAHKIKARTTNTAKCIYALKSMTKWCLTGTPLQNRVGELYSLVRFLRMDPHAYYFCKVKGCECKSLCWNFGPNQKACTQCGHPSPRHFSHFNQHVINPINRYGYVGDGRKGFLTLRKDILLPAQLRRTKAERAEDVKLPSLTIKVHVCQMDEVEMDFYESLYMLTRAKFDGYVKKGSVLHNYAHIFELLSRLRQACDHPYLVVHSKNNATKTLPDVDINKRAKVSGGAKASDNHEAIMVAAVNEPKYWCGMCQEEVAAEDAALSGCKHVFHRECIMQYASCAPEKGKKVTCPVCRVALTIDLQPSDLSGANKPPRNAAAQHKKDELPSKSILSRIDLSQYTSSVKVDALLKGLNDMRSGKDGHLNKAIVFSQYTSMIEIVDWRLKKDRFTVAKLLGSMPVTQRAANLKAFREDPNISVILMSLKSGGEGLNLQAANYVFVLEPWWNPAVEMQAIMRAHRIGQTRGVTAVRFSTKDTIEERMMQLQEKKKLVFEGCMDGNQEALAQLTEEDLQFLFKR</sequence>
<evidence type="ECO:0000256" key="10">
    <source>
        <dbReference type="ARBA" id="ARBA00023242"/>
    </source>
</evidence>
<feature type="domain" description="PARP-type" evidence="13">
    <location>
        <begin position="29"/>
        <end position="114"/>
    </location>
</feature>
<evidence type="ECO:0000256" key="4">
    <source>
        <dbReference type="ARBA" id="ARBA00022741"/>
    </source>
</evidence>
<feature type="domain" description="Helicase ATP-binding" evidence="15">
    <location>
        <begin position="627"/>
        <end position="692"/>
    </location>
</feature>
<keyword evidence="4" id="KW-0547">Nucleotide-binding</keyword>
<dbReference type="InterPro" id="IPR049730">
    <property type="entry name" value="SNF2/RAD54-like_C"/>
</dbReference>
<dbReference type="PANTHER" id="PTHR45626">
    <property type="entry name" value="TRANSCRIPTION TERMINATION FACTOR 2-RELATED"/>
    <property type="match status" value="1"/>
</dbReference>
<feature type="region of interest" description="Disordered" evidence="12">
    <location>
        <begin position="948"/>
        <end position="968"/>
    </location>
</feature>
<name>A0A7S0I6V3_MICPS</name>
<feature type="compositionally biased region" description="Basic and acidic residues" evidence="12">
    <location>
        <begin position="508"/>
        <end position="517"/>
    </location>
</feature>
<dbReference type="InterPro" id="IPR036957">
    <property type="entry name" value="Znf_PARP_sf"/>
</dbReference>
<dbReference type="Pfam" id="PF13639">
    <property type="entry name" value="zf-RING_2"/>
    <property type="match status" value="1"/>
</dbReference>
<proteinExistence type="inferred from homology"/>
<comment type="similarity">
    <text evidence="2">Belongs to the SNF2/RAD54 helicase family. RAD16 subfamily.</text>
</comment>
<dbReference type="SUPFAM" id="SSF52540">
    <property type="entry name" value="P-loop containing nucleoside triphosphate hydrolases"/>
    <property type="match status" value="2"/>
</dbReference>
<reference evidence="17" key="1">
    <citation type="submission" date="2021-01" db="EMBL/GenBank/DDBJ databases">
        <authorList>
            <person name="Corre E."/>
            <person name="Pelletier E."/>
            <person name="Niang G."/>
            <person name="Scheremetjew M."/>
            <person name="Finn R."/>
            <person name="Kale V."/>
            <person name="Holt S."/>
            <person name="Cochrane G."/>
            <person name="Meng A."/>
            <person name="Brown T."/>
            <person name="Cohen L."/>
        </authorList>
    </citation>
    <scope>NUCLEOTIDE SEQUENCE</scope>
    <source>
        <strain evidence="17">CCMP1723</strain>
    </source>
</reference>
<evidence type="ECO:0000256" key="6">
    <source>
        <dbReference type="ARBA" id="ARBA00022801"/>
    </source>
</evidence>
<accession>A0A7S0I6V3</accession>
<dbReference type="GO" id="GO:0005524">
    <property type="term" value="F:ATP binding"/>
    <property type="evidence" value="ECO:0007669"/>
    <property type="project" value="UniProtKB-KW"/>
</dbReference>
<dbReference type="PROSITE" id="PS50089">
    <property type="entry name" value="ZF_RING_2"/>
    <property type="match status" value="1"/>
</dbReference>
<keyword evidence="3" id="KW-0479">Metal-binding</keyword>
<evidence type="ECO:0000259" key="16">
    <source>
        <dbReference type="PROSITE" id="PS51194"/>
    </source>
</evidence>
<evidence type="ECO:0000256" key="2">
    <source>
        <dbReference type="ARBA" id="ARBA00008438"/>
    </source>
</evidence>
<dbReference type="PROSITE" id="PS50064">
    <property type="entry name" value="ZF_PARP_2"/>
    <property type="match status" value="1"/>
</dbReference>
<comment type="subcellular location">
    <subcellularLocation>
        <location evidence="1">Nucleus</location>
    </subcellularLocation>
</comment>
<keyword evidence="10" id="KW-0539">Nucleus</keyword>
<feature type="region of interest" description="Disordered" evidence="12">
    <location>
        <begin position="606"/>
        <end position="625"/>
    </location>
</feature>
<evidence type="ECO:0000313" key="17">
    <source>
        <dbReference type="EMBL" id="CAD8512697.1"/>
    </source>
</evidence>
<dbReference type="InterPro" id="IPR027417">
    <property type="entry name" value="P-loop_NTPase"/>
</dbReference>
<gene>
    <name evidence="17" type="ORF">MCOM1403_LOCUS122</name>
</gene>
<evidence type="ECO:0000259" key="13">
    <source>
        <dbReference type="PROSITE" id="PS50064"/>
    </source>
</evidence>
<dbReference type="SUPFAM" id="SSF57716">
    <property type="entry name" value="Glucocorticoid receptor-like (DNA-binding domain)"/>
    <property type="match status" value="1"/>
</dbReference>
<dbReference type="GO" id="GO:0008094">
    <property type="term" value="F:ATP-dependent activity, acting on DNA"/>
    <property type="evidence" value="ECO:0007669"/>
    <property type="project" value="TreeGrafter"/>
</dbReference>
<dbReference type="SUPFAM" id="SSF57850">
    <property type="entry name" value="RING/U-box"/>
    <property type="match status" value="1"/>
</dbReference>
<dbReference type="GO" id="GO:0016787">
    <property type="term" value="F:hydrolase activity"/>
    <property type="evidence" value="ECO:0007669"/>
    <property type="project" value="UniProtKB-KW"/>
</dbReference>
<dbReference type="SMART" id="SM00487">
    <property type="entry name" value="DEXDc"/>
    <property type="match status" value="1"/>
</dbReference>
<dbReference type="Pfam" id="PF00271">
    <property type="entry name" value="Helicase_C"/>
    <property type="match status" value="1"/>
</dbReference>
<evidence type="ECO:0000256" key="8">
    <source>
        <dbReference type="ARBA" id="ARBA00022833"/>
    </source>
</evidence>
<feature type="compositionally biased region" description="Low complexity" evidence="12">
    <location>
        <begin position="606"/>
        <end position="618"/>
    </location>
</feature>
<evidence type="ECO:0000256" key="11">
    <source>
        <dbReference type="PROSITE-ProRule" id="PRU00175"/>
    </source>
</evidence>
<dbReference type="Gene3D" id="3.30.1740.10">
    <property type="entry name" value="Zinc finger, PARP-type"/>
    <property type="match status" value="1"/>
</dbReference>
<dbReference type="SMART" id="SM00490">
    <property type="entry name" value="HELICc"/>
    <property type="match status" value="1"/>
</dbReference>
<evidence type="ECO:0000256" key="12">
    <source>
        <dbReference type="SAM" id="MobiDB-lite"/>
    </source>
</evidence>
<feature type="compositionally biased region" description="Basic residues" evidence="12">
    <location>
        <begin position="537"/>
        <end position="554"/>
    </location>
</feature>
<dbReference type="InterPro" id="IPR014001">
    <property type="entry name" value="Helicase_ATP-bd"/>
</dbReference>
<dbReference type="GO" id="GO:0006289">
    <property type="term" value="P:nucleotide-excision repair"/>
    <property type="evidence" value="ECO:0007669"/>
    <property type="project" value="TreeGrafter"/>
</dbReference>
<dbReference type="Gene3D" id="3.40.50.10810">
    <property type="entry name" value="Tandem AAA-ATPase domain"/>
    <property type="match status" value="2"/>
</dbReference>
<dbReference type="GO" id="GO:0003677">
    <property type="term" value="F:DNA binding"/>
    <property type="evidence" value="ECO:0007669"/>
    <property type="project" value="InterPro"/>
</dbReference>
<dbReference type="InterPro" id="IPR000330">
    <property type="entry name" value="SNF2_N"/>
</dbReference>
<feature type="region of interest" description="Disordered" evidence="12">
    <location>
        <begin position="476"/>
        <end position="580"/>
    </location>
</feature>
<dbReference type="PANTHER" id="PTHR45626:SF12">
    <property type="entry name" value="DNA REPAIR PROTEIN RAD16"/>
    <property type="match status" value="1"/>
</dbReference>
<dbReference type="GO" id="GO:0004386">
    <property type="term" value="F:helicase activity"/>
    <property type="evidence" value="ECO:0007669"/>
    <property type="project" value="UniProtKB-KW"/>
</dbReference>
<dbReference type="AlphaFoldDB" id="A0A7S0I6V3"/>
<evidence type="ECO:0000256" key="9">
    <source>
        <dbReference type="ARBA" id="ARBA00022840"/>
    </source>
</evidence>
<keyword evidence="6" id="KW-0378">Hydrolase</keyword>
<dbReference type="InterPro" id="IPR013083">
    <property type="entry name" value="Znf_RING/FYVE/PHD"/>
</dbReference>
<evidence type="ECO:0000256" key="7">
    <source>
        <dbReference type="ARBA" id="ARBA00022806"/>
    </source>
</evidence>
<dbReference type="InterPro" id="IPR050628">
    <property type="entry name" value="SNF2_RAD54_helicase_TF"/>
</dbReference>
<evidence type="ECO:0000259" key="14">
    <source>
        <dbReference type="PROSITE" id="PS50089"/>
    </source>
</evidence>
<dbReference type="Pfam" id="PF00645">
    <property type="entry name" value="zf-PARP"/>
    <property type="match status" value="1"/>
</dbReference>
<feature type="domain" description="RING-type" evidence="14">
    <location>
        <begin position="892"/>
        <end position="938"/>
    </location>
</feature>
<dbReference type="InterPro" id="IPR001650">
    <property type="entry name" value="Helicase_C-like"/>
</dbReference>
<dbReference type="Pfam" id="PF00176">
    <property type="entry name" value="SNF2-rel_dom"/>
    <property type="match status" value="3"/>
</dbReference>
<keyword evidence="9" id="KW-0067">ATP-binding</keyword>
<dbReference type="CDD" id="cd18008">
    <property type="entry name" value="DEXDc_SHPRH-like"/>
    <property type="match status" value="1"/>
</dbReference>
<evidence type="ECO:0008006" key="18">
    <source>
        <dbReference type="Google" id="ProtNLM"/>
    </source>
</evidence>
<dbReference type="EMBL" id="HBEQ01000155">
    <property type="protein sequence ID" value="CAD8512697.1"/>
    <property type="molecule type" value="Transcribed_RNA"/>
</dbReference>
<dbReference type="InterPro" id="IPR001510">
    <property type="entry name" value="Znf_PARP"/>
</dbReference>
<dbReference type="GO" id="GO:0008270">
    <property type="term" value="F:zinc ion binding"/>
    <property type="evidence" value="ECO:0007669"/>
    <property type="project" value="UniProtKB-KW"/>
</dbReference>
<dbReference type="SMART" id="SM01336">
    <property type="entry name" value="zf-PARP"/>
    <property type="match status" value="1"/>
</dbReference>
<dbReference type="InterPro" id="IPR001841">
    <property type="entry name" value="Znf_RING"/>
</dbReference>
<dbReference type="GO" id="GO:0005634">
    <property type="term" value="C:nucleus"/>
    <property type="evidence" value="ECO:0007669"/>
    <property type="project" value="UniProtKB-SubCell"/>
</dbReference>
<evidence type="ECO:0000256" key="3">
    <source>
        <dbReference type="ARBA" id="ARBA00022723"/>
    </source>
</evidence>
<protein>
    <recommendedName>
        <fullName evidence="18">SNF2 super family</fullName>
    </recommendedName>
</protein>
<keyword evidence="8" id="KW-0862">Zinc</keyword>
<dbReference type="InterPro" id="IPR038718">
    <property type="entry name" value="SNF2-like_sf"/>
</dbReference>
<dbReference type="CDD" id="cd18793">
    <property type="entry name" value="SF2_C_SNF"/>
    <property type="match status" value="1"/>
</dbReference>
<dbReference type="Gene3D" id="3.40.50.300">
    <property type="entry name" value="P-loop containing nucleotide triphosphate hydrolases"/>
    <property type="match status" value="1"/>
</dbReference>
<dbReference type="PROSITE" id="PS51194">
    <property type="entry name" value="HELICASE_CTER"/>
    <property type="match status" value="1"/>
</dbReference>
<evidence type="ECO:0000256" key="5">
    <source>
        <dbReference type="ARBA" id="ARBA00022771"/>
    </source>
</evidence>
<dbReference type="PROSITE" id="PS51192">
    <property type="entry name" value="HELICASE_ATP_BIND_1"/>
    <property type="match status" value="1"/>
</dbReference>
<dbReference type="SMART" id="SM00184">
    <property type="entry name" value="RING"/>
    <property type="match status" value="1"/>
</dbReference>
<keyword evidence="7" id="KW-0347">Helicase</keyword>
<organism evidence="17">
    <name type="scientific">Micromonas pusilla</name>
    <name type="common">Picoplanktonic green alga</name>
    <name type="synonym">Chromulina pusilla</name>
    <dbReference type="NCBI Taxonomy" id="38833"/>
    <lineage>
        <taxon>Eukaryota</taxon>
        <taxon>Viridiplantae</taxon>
        <taxon>Chlorophyta</taxon>
        <taxon>Mamiellophyceae</taxon>
        <taxon>Mamiellales</taxon>
        <taxon>Mamiellaceae</taxon>
        <taxon>Micromonas</taxon>
    </lineage>
</organism>
<evidence type="ECO:0000259" key="15">
    <source>
        <dbReference type="PROSITE" id="PS51192"/>
    </source>
</evidence>